<dbReference type="PANTHER" id="PTHR28154:SF1">
    <property type="entry name" value="CELL WALL SYNTHESIS PROTEIN KNH1-RELATED"/>
    <property type="match status" value="1"/>
</dbReference>
<dbReference type="Pfam" id="PF05390">
    <property type="entry name" value="Kre9_KNH1_C"/>
    <property type="match status" value="1"/>
</dbReference>
<protein>
    <recommendedName>
        <fullName evidence="4">Yeast cell wall synthesis Kre9/Knh1 C-terminal domain-containing protein</fullName>
    </recommendedName>
</protein>
<keyword evidence="6" id="KW-1185">Reference proteome</keyword>
<dbReference type="Proteomes" id="UP001610432">
    <property type="component" value="Unassembled WGS sequence"/>
</dbReference>
<evidence type="ECO:0000256" key="3">
    <source>
        <dbReference type="SAM" id="SignalP"/>
    </source>
</evidence>
<dbReference type="InterPro" id="IPR045328">
    <property type="entry name" value="Kre9/Knh1"/>
</dbReference>
<feature type="region of interest" description="Disordered" evidence="2">
    <location>
        <begin position="36"/>
        <end position="105"/>
    </location>
</feature>
<feature type="compositionally biased region" description="Polar residues" evidence="2">
    <location>
        <begin position="36"/>
        <end position="50"/>
    </location>
</feature>
<sequence>MRFQPSSAVALILTLATSGLARINFKPGGSITGTLETSISPGIQPRMNNSEGEDGTGVDIEKRKVAVDPYTVPYPLQTGPTRYAPVAKKPGTAIPTTSPKPQFPASPYRIATEYLEPGTVETTLTASETLSVTMMENTAAPAQHP</sequence>
<dbReference type="EMBL" id="JBFXLQ010000001">
    <property type="protein sequence ID" value="KAL2872247.1"/>
    <property type="molecule type" value="Genomic_DNA"/>
</dbReference>
<gene>
    <name evidence="5" type="ORF">BJX67DRAFT_338899</name>
</gene>
<evidence type="ECO:0000256" key="1">
    <source>
        <dbReference type="ARBA" id="ARBA00022729"/>
    </source>
</evidence>
<feature type="domain" description="Yeast cell wall synthesis Kre9/Knh1 C-terminal" evidence="4">
    <location>
        <begin position="70"/>
        <end position="145"/>
    </location>
</feature>
<organism evidence="5 6">
    <name type="scientific">Aspergillus lucknowensis</name>
    <dbReference type="NCBI Taxonomy" id="176173"/>
    <lineage>
        <taxon>Eukaryota</taxon>
        <taxon>Fungi</taxon>
        <taxon>Dikarya</taxon>
        <taxon>Ascomycota</taxon>
        <taxon>Pezizomycotina</taxon>
        <taxon>Eurotiomycetes</taxon>
        <taxon>Eurotiomycetidae</taxon>
        <taxon>Eurotiales</taxon>
        <taxon>Aspergillaceae</taxon>
        <taxon>Aspergillus</taxon>
        <taxon>Aspergillus subgen. Nidulantes</taxon>
    </lineage>
</organism>
<reference evidence="5 6" key="1">
    <citation type="submission" date="2024-07" db="EMBL/GenBank/DDBJ databases">
        <title>Section-level genome sequencing and comparative genomics of Aspergillus sections Usti and Cavernicolus.</title>
        <authorList>
            <consortium name="Lawrence Berkeley National Laboratory"/>
            <person name="Nybo J.L."/>
            <person name="Vesth T.C."/>
            <person name="Theobald S."/>
            <person name="Frisvad J.C."/>
            <person name="Larsen T.O."/>
            <person name="Kjaerboelling I."/>
            <person name="Rothschild-Mancinelli K."/>
            <person name="Lyhne E.K."/>
            <person name="Kogle M.E."/>
            <person name="Barry K."/>
            <person name="Clum A."/>
            <person name="Na H."/>
            <person name="Ledsgaard L."/>
            <person name="Lin J."/>
            <person name="Lipzen A."/>
            <person name="Kuo A."/>
            <person name="Riley R."/>
            <person name="Mondo S."/>
            <person name="Labutti K."/>
            <person name="Haridas S."/>
            <person name="Pangalinan J."/>
            <person name="Salamov A.A."/>
            <person name="Simmons B.A."/>
            <person name="Magnuson J.K."/>
            <person name="Chen J."/>
            <person name="Drula E."/>
            <person name="Henrissat B."/>
            <person name="Wiebenga A."/>
            <person name="Lubbers R.J."/>
            <person name="Gomes A.C."/>
            <person name="Macurrencykelacurrency M.R."/>
            <person name="Stajich J."/>
            <person name="Grigoriev I.V."/>
            <person name="Mortensen U.H."/>
            <person name="De Vries R.P."/>
            <person name="Baker S.E."/>
            <person name="Andersen M.R."/>
        </authorList>
    </citation>
    <scope>NUCLEOTIDE SEQUENCE [LARGE SCALE GENOMIC DNA]</scope>
    <source>
        <strain evidence="5 6">CBS 449.75</strain>
    </source>
</reference>
<keyword evidence="1 3" id="KW-0732">Signal</keyword>
<feature type="chain" id="PRO_5047286935" description="Yeast cell wall synthesis Kre9/Knh1 C-terminal domain-containing protein" evidence="3">
    <location>
        <begin position="22"/>
        <end position="145"/>
    </location>
</feature>
<proteinExistence type="predicted"/>
<feature type="signal peptide" evidence="3">
    <location>
        <begin position="1"/>
        <end position="21"/>
    </location>
</feature>
<dbReference type="PANTHER" id="PTHR28154">
    <property type="entry name" value="CELL WALL SYNTHESIS PROTEIN KNH1-RELATED"/>
    <property type="match status" value="1"/>
</dbReference>
<evidence type="ECO:0000313" key="6">
    <source>
        <dbReference type="Proteomes" id="UP001610432"/>
    </source>
</evidence>
<comment type="caution">
    <text evidence="5">The sequence shown here is derived from an EMBL/GenBank/DDBJ whole genome shotgun (WGS) entry which is preliminary data.</text>
</comment>
<dbReference type="RefSeq" id="XP_070891226.1">
    <property type="nucleotide sequence ID" value="XM_071027623.1"/>
</dbReference>
<dbReference type="InterPro" id="IPR008659">
    <property type="entry name" value="Kre9/Knh1_C"/>
</dbReference>
<evidence type="ECO:0000259" key="4">
    <source>
        <dbReference type="Pfam" id="PF05390"/>
    </source>
</evidence>
<dbReference type="GeneID" id="98142695"/>
<name>A0ABR4M6N6_9EURO</name>
<evidence type="ECO:0000256" key="2">
    <source>
        <dbReference type="SAM" id="MobiDB-lite"/>
    </source>
</evidence>
<accession>A0ABR4M6N6</accession>
<evidence type="ECO:0000313" key="5">
    <source>
        <dbReference type="EMBL" id="KAL2872247.1"/>
    </source>
</evidence>